<dbReference type="Proteomes" id="UP000030832">
    <property type="component" value="Unassembled WGS sequence"/>
</dbReference>
<gene>
    <name evidence="1" type="ORF">LQ50_10020</name>
</gene>
<evidence type="ECO:0008006" key="3">
    <source>
        <dbReference type="Google" id="ProtNLM"/>
    </source>
</evidence>
<reference evidence="1 2" key="1">
    <citation type="submission" date="2014-09" db="EMBL/GenBank/DDBJ databases">
        <title>Genome sequencing and annotation of Bacillus Okhensis strain Kh10-101T.</title>
        <authorList>
            <person name="Prakash J.S."/>
        </authorList>
    </citation>
    <scope>NUCLEOTIDE SEQUENCE [LARGE SCALE GENOMIC DNA]</scope>
    <source>
        <strain evidence="2">Kh10-101T</strain>
    </source>
</reference>
<proteinExistence type="predicted"/>
<dbReference type="OrthoDB" id="2678750at2"/>
<protein>
    <recommendedName>
        <fullName evidence="3">DUF2487 domain-containing protein</fullName>
    </recommendedName>
</protein>
<dbReference type="Pfam" id="PF10673">
    <property type="entry name" value="DUF2487"/>
    <property type="match status" value="1"/>
</dbReference>
<evidence type="ECO:0000313" key="2">
    <source>
        <dbReference type="Proteomes" id="UP000030832"/>
    </source>
</evidence>
<dbReference type="InterPro" id="IPR019615">
    <property type="entry name" value="DUF2487"/>
</dbReference>
<dbReference type="EMBL" id="JRJU01000010">
    <property type="protein sequence ID" value="KHF40323.1"/>
    <property type="molecule type" value="Genomic_DNA"/>
</dbReference>
<sequence>MKWQATEMDTYLQAKEYVDTAIIPLIPLSWQREVKQTVAMGEFISIITSEVEKQFHGRVVQFPSFTYLKTESFDKRIIRLSEWKEELRAGGINHIVYLTSDGEWKTVEGELVGMLLWMPTIPLEHMDMNYKKDVISDQMKQLIPILTNQWQAK</sequence>
<keyword evidence="2" id="KW-1185">Reference proteome</keyword>
<dbReference type="RefSeq" id="WP_034628483.1">
    <property type="nucleotide sequence ID" value="NZ_JRJU01000010.1"/>
</dbReference>
<dbReference type="STRING" id="333138.LQ50_10020"/>
<dbReference type="eggNOG" id="ENOG5032SRK">
    <property type="taxonomic scope" value="Bacteria"/>
</dbReference>
<accession>A0A0B0ICN7</accession>
<dbReference type="AlphaFoldDB" id="A0A0B0ICN7"/>
<name>A0A0B0ICN7_9BACI</name>
<comment type="caution">
    <text evidence="1">The sequence shown here is derived from an EMBL/GenBank/DDBJ whole genome shotgun (WGS) entry which is preliminary data.</text>
</comment>
<evidence type="ECO:0000313" key="1">
    <source>
        <dbReference type="EMBL" id="KHF40323.1"/>
    </source>
</evidence>
<organism evidence="1 2">
    <name type="scientific">Halalkalibacter okhensis</name>
    <dbReference type="NCBI Taxonomy" id="333138"/>
    <lineage>
        <taxon>Bacteria</taxon>
        <taxon>Bacillati</taxon>
        <taxon>Bacillota</taxon>
        <taxon>Bacilli</taxon>
        <taxon>Bacillales</taxon>
        <taxon>Bacillaceae</taxon>
        <taxon>Halalkalibacter</taxon>
    </lineage>
</organism>